<evidence type="ECO:0000256" key="11">
    <source>
        <dbReference type="ARBA" id="ARBA00023136"/>
    </source>
</evidence>
<keyword evidence="4 12" id="KW-0349">Heme</keyword>
<dbReference type="InterPro" id="IPR050121">
    <property type="entry name" value="Cytochrome_P450_monoxygenase"/>
</dbReference>
<keyword evidence="6 12" id="KW-0479">Metal-binding</keyword>
<dbReference type="InterPro" id="IPR036396">
    <property type="entry name" value="Cyt_P450_sf"/>
</dbReference>
<dbReference type="CDD" id="cd11061">
    <property type="entry name" value="CYP67-like"/>
    <property type="match status" value="1"/>
</dbReference>
<gene>
    <name evidence="14" type="ORF">ALECFALPRED_001001</name>
</gene>
<dbReference type="InterPro" id="IPR001128">
    <property type="entry name" value="Cyt_P450"/>
</dbReference>
<comment type="cofactor">
    <cofactor evidence="1 12">
        <name>heme</name>
        <dbReference type="ChEBI" id="CHEBI:30413"/>
    </cofactor>
</comment>
<evidence type="ECO:0000256" key="2">
    <source>
        <dbReference type="ARBA" id="ARBA00004370"/>
    </source>
</evidence>
<evidence type="ECO:0000256" key="1">
    <source>
        <dbReference type="ARBA" id="ARBA00001971"/>
    </source>
</evidence>
<dbReference type="GO" id="GO:0005506">
    <property type="term" value="F:iron ion binding"/>
    <property type="evidence" value="ECO:0007669"/>
    <property type="project" value="InterPro"/>
</dbReference>
<evidence type="ECO:0000256" key="5">
    <source>
        <dbReference type="ARBA" id="ARBA00022692"/>
    </source>
</evidence>
<protein>
    <recommendedName>
        <fullName evidence="16">Cytochrome P450</fullName>
    </recommendedName>
</protein>
<dbReference type="EMBL" id="CAJPDR010000012">
    <property type="protein sequence ID" value="CAF9905510.1"/>
    <property type="molecule type" value="Genomic_DNA"/>
</dbReference>
<evidence type="ECO:0000256" key="13">
    <source>
        <dbReference type="SAM" id="Phobius"/>
    </source>
</evidence>
<keyword evidence="15" id="KW-1185">Reference proteome</keyword>
<sequence>MLFVGQMVIGHAQVQEAAVAVSWVMTSFSASLFTSILVYRIFFHRLRSFPGPFLAKTTKFWHVSKVARNSDNFRQLDNLYHRYGDFVRTAYGDLMQGPNEVTMFSPEALTAVLGLGSKCTKTGWYDVLKPLIALNTTRDKGLHDRRRRIWNRGFSKKALHDYEDRVGMYSQELKERISKSAGKPINMTAWSRYFSFDVMGDFAFGRSFDMMRNGKNHFIVDIIRQGMAVIGPFTPVPWLFIIGKSVPGLANRWKRLLAWTTAQLRSRMEIMSYILQASIENKSTEKDMPYMSGDAAAMIIAGSDTVASSLTFLFYYLAKYPQEVITLRTELGALKTPLDLSILEKCSHLNGFISETLRLHPPVPSGVLRNTPSQGLMVGDRHIPGHTTVLVPIYTLGRRSDCFELAEEFIPRRWSSQPHLVKNKDAFVPFSIGAYSCVGKNLALMELRSVIATVISEFDVSFAPGEDGMGAMGRAKDTFTLSPGELQLVFHPIEK</sequence>
<keyword evidence="9 12" id="KW-0408">Iron</keyword>
<dbReference type="PANTHER" id="PTHR24305">
    <property type="entry name" value="CYTOCHROME P450"/>
    <property type="match status" value="1"/>
</dbReference>
<comment type="similarity">
    <text evidence="3">Belongs to the cytochrome P450 family.</text>
</comment>
<dbReference type="Pfam" id="PF00067">
    <property type="entry name" value="p450"/>
    <property type="match status" value="1"/>
</dbReference>
<keyword evidence="8" id="KW-0560">Oxidoreductase</keyword>
<evidence type="ECO:0000256" key="7">
    <source>
        <dbReference type="ARBA" id="ARBA00022989"/>
    </source>
</evidence>
<dbReference type="PRINTS" id="PR00463">
    <property type="entry name" value="EP450I"/>
</dbReference>
<evidence type="ECO:0000256" key="8">
    <source>
        <dbReference type="ARBA" id="ARBA00023002"/>
    </source>
</evidence>
<keyword evidence="5 13" id="KW-0812">Transmembrane</keyword>
<evidence type="ECO:0000256" key="4">
    <source>
        <dbReference type="ARBA" id="ARBA00022617"/>
    </source>
</evidence>
<evidence type="ECO:0000256" key="9">
    <source>
        <dbReference type="ARBA" id="ARBA00023004"/>
    </source>
</evidence>
<dbReference type="PANTHER" id="PTHR24305:SF112">
    <property type="entry name" value="L-ORNITHINE-N5-MONOOXYGENASE (EUROFUNG)"/>
    <property type="match status" value="1"/>
</dbReference>
<dbReference type="GO" id="GO:0016020">
    <property type="term" value="C:membrane"/>
    <property type="evidence" value="ECO:0007669"/>
    <property type="project" value="UniProtKB-SubCell"/>
</dbReference>
<evidence type="ECO:0000256" key="10">
    <source>
        <dbReference type="ARBA" id="ARBA00023033"/>
    </source>
</evidence>
<keyword evidence="10" id="KW-0503">Monooxygenase</keyword>
<accession>A0A8H3I6V2</accession>
<dbReference type="OrthoDB" id="6692864at2759"/>
<keyword evidence="11 13" id="KW-0472">Membrane</keyword>
<dbReference type="PRINTS" id="PR00385">
    <property type="entry name" value="P450"/>
</dbReference>
<comment type="caution">
    <text evidence="14">The sequence shown here is derived from an EMBL/GenBank/DDBJ whole genome shotgun (WGS) entry which is preliminary data.</text>
</comment>
<evidence type="ECO:0008006" key="16">
    <source>
        <dbReference type="Google" id="ProtNLM"/>
    </source>
</evidence>
<dbReference type="InterPro" id="IPR002401">
    <property type="entry name" value="Cyt_P450_E_grp-I"/>
</dbReference>
<feature type="transmembrane region" description="Helical" evidence="13">
    <location>
        <begin position="20"/>
        <end position="42"/>
    </location>
</feature>
<dbReference type="GO" id="GO:0020037">
    <property type="term" value="F:heme binding"/>
    <property type="evidence" value="ECO:0007669"/>
    <property type="project" value="InterPro"/>
</dbReference>
<feature type="binding site" description="axial binding residue" evidence="12">
    <location>
        <position position="437"/>
    </location>
    <ligand>
        <name>heme</name>
        <dbReference type="ChEBI" id="CHEBI:30413"/>
    </ligand>
    <ligandPart>
        <name>Fe</name>
        <dbReference type="ChEBI" id="CHEBI:18248"/>
    </ligandPart>
</feature>
<dbReference type="GO" id="GO:0016705">
    <property type="term" value="F:oxidoreductase activity, acting on paired donors, with incorporation or reduction of molecular oxygen"/>
    <property type="evidence" value="ECO:0007669"/>
    <property type="project" value="InterPro"/>
</dbReference>
<dbReference type="Gene3D" id="1.10.630.10">
    <property type="entry name" value="Cytochrome P450"/>
    <property type="match status" value="1"/>
</dbReference>
<name>A0A8H3I6V2_9LECA</name>
<proteinExistence type="inferred from homology"/>
<evidence type="ECO:0000313" key="15">
    <source>
        <dbReference type="Proteomes" id="UP000664203"/>
    </source>
</evidence>
<evidence type="ECO:0000313" key="14">
    <source>
        <dbReference type="EMBL" id="CAF9905510.1"/>
    </source>
</evidence>
<comment type="subcellular location">
    <subcellularLocation>
        <location evidence="2">Membrane</location>
    </subcellularLocation>
</comment>
<reference evidence="14" key="1">
    <citation type="submission" date="2021-03" db="EMBL/GenBank/DDBJ databases">
        <authorList>
            <person name="Tagirdzhanova G."/>
        </authorList>
    </citation>
    <scope>NUCLEOTIDE SEQUENCE</scope>
</reference>
<dbReference type="Proteomes" id="UP000664203">
    <property type="component" value="Unassembled WGS sequence"/>
</dbReference>
<evidence type="ECO:0000256" key="6">
    <source>
        <dbReference type="ARBA" id="ARBA00022723"/>
    </source>
</evidence>
<evidence type="ECO:0000256" key="3">
    <source>
        <dbReference type="ARBA" id="ARBA00010617"/>
    </source>
</evidence>
<evidence type="ECO:0000256" key="12">
    <source>
        <dbReference type="PIRSR" id="PIRSR602401-1"/>
    </source>
</evidence>
<dbReference type="GO" id="GO:0004497">
    <property type="term" value="F:monooxygenase activity"/>
    <property type="evidence" value="ECO:0007669"/>
    <property type="project" value="UniProtKB-KW"/>
</dbReference>
<dbReference type="AlphaFoldDB" id="A0A8H3I6V2"/>
<keyword evidence="7 13" id="KW-1133">Transmembrane helix</keyword>
<organism evidence="14 15">
    <name type="scientific">Alectoria fallacina</name>
    <dbReference type="NCBI Taxonomy" id="1903189"/>
    <lineage>
        <taxon>Eukaryota</taxon>
        <taxon>Fungi</taxon>
        <taxon>Dikarya</taxon>
        <taxon>Ascomycota</taxon>
        <taxon>Pezizomycotina</taxon>
        <taxon>Lecanoromycetes</taxon>
        <taxon>OSLEUM clade</taxon>
        <taxon>Lecanoromycetidae</taxon>
        <taxon>Lecanorales</taxon>
        <taxon>Lecanorineae</taxon>
        <taxon>Parmeliaceae</taxon>
        <taxon>Alectoria</taxon>
    </lineage>
</organism>
<dbReference type="SUPFAM" id="SSF48264">
    <property type="entry name" value="Cytochrome P450"/>
    <property type="match status" value="1"/>
</dbReference>